<dbReference type="PANTHER" id="PTHR46182">
    <property type="entry name" value="FI19480P1"/>
    <property type="match status" value="1"/>
</dbReference>
<comment type="subcellular location">
    <subcellularLocation>
        <location evidence="1">Membrane</location>
    </subcellularLocation>
</comment>
<organism evidence="6 7">
    <name type="scientific">Priapulus caudatus</name>
    <name type="common">Priapulid worm</name>
    <dbReference type="NCBI Taxonomy" id="37621"/>
    <lineage>
        <taxon>Eukaryota</taxon>
        <taxon>Metazoa</taxon>
        <taxon>Ecdysozoa</taxon>
        <taxon>Scalidophora</taxon>
        <taxon>Priapulida</taxon>
        <taxon>Priapulimorpha</taxon>
        <taxon>Priapulimorphida</taxon>
        <taxon>Priapulidae</taxon>
        <taxon>Priapulus</taxon>
    </lineage>
</organism>
<sequence length="361" mass="40054">MSIVRRTSTMSGFRVEHAVKRYLTCWPFQDTRHLLIILIVATLTLLPCGAADECQNEVDVSAARWRVTPLDGSAAGNYTKLNGASDLARCRDACCVLPACNVILLYNEDCYLIACASDAGCEQMPRDDDRFERSAMLAVRPVGKQSATGRYGGRDSPVTADDDDDDYEDVDLGPHDDCDPGAPASCPRGEVCRRRLVGYYVCECPAGTVREFTSRECVDKLGMGADVQAKNDDTQPHTELWKPVVCLFGIDACMPHESCVTNRRARNGVCQCDDGFVREDSTGDCLAPRTNKPPVAVITPKKQTVKLPTSETILDGSHMQLRLYRFKLVVTYSLSFITTSKWFDLRARLRREQKARTMTPS</sequence>
<protein>
    <submittedName>
        <fullName evidence="7">Uncharacterized protein LOC106811782</fullName>
    </submittedName>
</protein>
<dbReference type="Proteomes" id="UP000695022">
    <property type="component" value="Unplaced"/>
</dbReference>
<dbReference type="RefSeq" id="XP_014670985.1">
    <property type="nucleotide sequence ID" value="XM_014815499.1"/>
</dbReference>
<evidence type="ECO:0000259" key="5">
    <source>
        <dbReference type="Pfam" id="PF23597"/>
    </source>
</evidence>
<dbReference type="InterPro" id="IPR029865">
    <property type="entry name" value="KIAA0319-like"/>
</dbReference>
<evidence type="ECO:0000313" key="7">
    <source>
        <dbReference type="RefSeq" id="XP_014670985.1"/>
    </source>
</evidence>
<evidence type="ECO:0000313" key="6">
    <source>
        <dbReference type="Proteomes" id="UP000695022"/>
    </source>
</evidence>
<dbReference type="Pfam" id="PF23597">
    <property type="entry name" value="KIAA0319_N"/>
    <property type="match status" value="1"/>
</dbReference>
<accession>A0ABM1EFL4</accession>
<reference evidence="7" key="1">
    <citation type="submission" date="2025-08" db="UniProtKB">
        <authorList>
            <consortium name="RefSeq"/>
        </authorList>
    </citation>
    <scope>IDENTIFICATION</scope>
</reference>
<evidence type="ECO:0000256" key="3">
    <source>
        <dbReference type="ARBA" id="ARBA00023180"/>
    </source>
</evidence>
<keyword evidence="2" id="KW-0472">Membrane</keyword>
<proteinExistence type="predicted"/>
<keyword evidence="3" id="KW-0325">Glycoprotein</keyword>
<feature type="domain" description="MANSC" evidence="5">
    <location>
        <begin position="79"/>
        <end position="124"/>
    </location>
</feature>
<feature type="compositionally biased region" description="Acidic residues" evidence="4">
    <location>
        <begin position="160"/>
        <end position="171"/>
    </location>
</feature>
<evidence type="ECO:0000256" key="4">
    <source>
        <dbReference type="SAM" id="MobiDB-lite"/>
    </source>
</evidence>
<evidence type="ECO:0000256" key="1">
    <source>
        <dbReference type="ARBA" id="ARBA00004370"/>
    </source>
</evidence>
<dbReference type="GeneID" id="106811782"/>
<evidence type="ECO:0000256" key="2">
    <source>
        <dbReference type="ARBA" id="ARBA00023136"/>
    </source>
</evidence>
<gene>
    <name evidence="7" type="primary">LOC106811782</name>
</gene>
<dbReference type="InterPro" id="IPR013980">
    <property type="entry name" value="MANSC_dom"/>
</dbReference>
<feature type="region of interest" description="Disordered" evidence="4">
    <location>
        <begin position="142"/>
        <end position="176"/>
    </location>
</feature>
<name>A0ABM1EFL4_PRICU</name>
<dbReference type="PANTHER" id="PTHR46182:SF2">
    <property type="entry name" value="FI19480P1"/>
    <property type="match status" value="1"/>
</dbReference>
<keyword evidence="6" id="KW-1185">Reference proteome</keyword>